<evidence type="ECO:0000313" key="1">
    <source>
        <dbReference type="EMBL" id="MBN7826219.1"/>
    </source>
</evidence>
<organism evidence="1 2">
    <name type="scientific">Bowmanella dokdonensis</name>
    <dbReference type="NCBI Taxonomy" id="751969"/>
    <lineage>
        <taxon>Bacteria</taxon>
        <taxon>Pseudomonadati</taxon>
        <taxon>Pseudomonadota</taxon>
        <taxon>Gammaproteobacteria</taxon>
        <taxon>Alteromonadales</taxon>
        <taxon>Alteromonadaceae</taxon>
        <taxon>Bowmanella</taxon>
    </lineage>
</organism>
<dbReference type="EMBL" id="JAFKCV010000007">
    <property type="protein sequence ID" value="MBN7826219.1"/>
    <property type="molecule type" value="Genomic_DNA"/>
</dbReference>
<reference evidence="1" key="1">
    <citation type="submission" date="2021-03" db="EMBL/GenBank/DDBJ databases">
        <title>novel species isolated from a fishpond in China.</title>
        <authorList>
            <person name="Lu H."/>
            <person name="Cai Z."/>
        </authorList>
    </citation>
    <scope>NUCLEOTIDE SEQUENCE</scope>
    <source>
        <strain evidence="1">JCM 30855</strain>
    </source>
</reference>
<sequence length="128" mass="14876">MELAQYQQYLETLPFPALLAQAGGEEPLNHKILYLNPAFIQDLGYDLSDIPDKKHWWSNAYPDPVYQKVVTSQWELESELARERGEKNLSMETSITNKAGEEFRYKVLTSVLDPDDDTIYQVFFIKLD</sequence>
<dbReference type="SUPFAM" id="SSF55785">
    <property type="entry name" value="PYP-like sensor domain (PAS domain)"/>
    <property type="match status" value="1"/>
</dbReference>
<protein>
    <submittedName>
        <fullName evidence="1">PAS domain-containing protein</fullName>
    </submittedName>
</protein>
<keyword evidence="2" id="KW-1185">Reference proteome</keyword>
<dbReference type="Proteomes" id="UP000664654">
    <property type="component" value="Unassembled WGS sequence"/>
</dbReference>
<dbReference type="InterPro" id="IPR035965">
    <property type="entry name" value="PAS-like_dom_sf"/>
</dbReference>
<dbReference type="Gene3D" id="3.30.450.20">
    <property type="entry name" value="PAS domain"/>
    <property type="match status" value="1"/>
</dbReference>
<proteinExistence type="predicted"/>
<dbReference type="AlphaFoldDB" id="A0A939DNV1"/>
<dbReference type="RefSeq" id="WP_206574334.1">
    <property type="nucleotide sequence ID" value="NZ_JAFKCV010000007.1"/>
</dbReference>
<gene>
    <name evidence="1" type="ORF">J0A66_13370</name>
</gene>
<name>A0A939DNV1_9ALTE</name>
<evidence type="ECO:0000313" key="2">
    <source>
        <dbReference type="Proteomes" id="UP000664654"/>
    </source>
</evidence>
<comment type="caution">
    <text evidence="1">The sequence shown here is derived from an EMBL/GenBank/DDBJ whole genome shotgun (WGS) entry which is preliminary data.</text>
</comment>
<accession>A0A939DNV1</accession>